<keyword evidence="1" id="KW-1133">Transmembrane helix</keyword>
<keyword evidence="3" id="KW-1185">Reference proteome</keyword>
<sequence length="39" mass="4611">MAHQSTTTMVDFYVIQLNQLVVYYLQFQALELVYLVVQT</sequence>
<evidence type="ECO:0000256" key="1">
    <source>
        <dbReference type="SAM" id="Phobius"/>
    </source>
</evidence>
<dbReference type="InParanoid" id="Q55B81"/>
<dbReference type="EMBL" id="AAFI02000006">
    <property type="protein sequence ID" value="EAL71735.1"/>
    <property type="molecule type" value="Genomic_DNA"/>
</dbReference>
<proteinExistence type="predicted"/>
<organism evidence="2 3">
    <name type="scientific">Dictyostelium discoideum</name>
    <name type="common">Social amoeba</name>
    <dbReference type="NCBI Taxonomy" id="44689"/>
    <lineage>
        <taxon>Eukaryota</taxon>
        <taxon>Amoebozoa</taxon>
        <taxon>Evosea</taxon>
        <taxon>Eumycetozoa</taxon>
        <taxon>Dictyostelia</taxon>
        <taxon>Dictyosteliales</taxon>
        <taxon>Dictyosteliaceae</taxon>
        <taxon>Dictyostelium</taxon>
    </lineage>
</organism>
<evidence type="ECO:0000313" key="2">
    <source>
        <dbReference type="EMBL" id="EAL71735.1"/>
    </source>
</evidence>
<gene>
    <name evidence="2" type="ORF">DDB_G0271210</name>
</gene>
<keyword evidence="1" id="KW-0472">Membrane</keyword>
<feature type="transmembrane region" description="Helical" evidence="1">
    <location>
        <begin position="20"/>
        <end position="37"/>
    </location>
</feature>
<reference evidence="2 3" key="1">
    <citation type="journal article" date="2005" name="Nature">
        <title>The genome of the social amoeba Dictyostelium discoideum.</title>
        <authorList>
            <consortium name="The Dictyostelium discoideum Sequencing Consortium"/>
            <person name="Eichinger L."/>
            <person name="Pachebat J.A."/>
            <person name="Glockner G."/>
            <person name="Rajandream M.A."/>
            <person name="Sucgang R."/>
            <person name="Berriman M."/>
            <person name="Song J."/>
            <person name="Olsen R."/>
            <person name="Szafranski K."/>
            <person name="Xu Q."/>
            <person name="Tunggal B."/>
            <person name="Kummerfeld S."/>
            <person name="Madera M."/>
            <person name="Konfortov B.A."/>
            <person name="Rivero F."/>
            <person name="Bankier A.T."/>
            <person name="Lehmann R."/>
            <person name="Hamlin N."/>
            <person name="Davies R."/>
            <person name="Gaudet P."/>
            <person name="Fey P."/>
            <person name="Pilcher K."/>
            <person name="Chen G."/>
            <person name="Saunders D."/>
            <person name="Sodergren E."/>
            <person name="Davis P."/>
            <person name="Kerhornou A."/>
            <person name="Nie X."/>
            <person name="Hall N."/>
            <person name="Anjard C."/>
            <person name="Hemphill L."/>
            <person name="Bason N."/>
            <person name="Farbrother P."/>
            <person name="Desany B."/>
            <person name="Just E."/>
            <person name="Morio T."/>
            <person name="Rost R."/>
            <person name="Churcher C."/>
            <person name="Cooper J."/>
            <person name="Haydock S."/>
            <person name="van Driessche N."/>
            <person name="Cronin A."/>
            <person name="Goodhead I."/>
            <person name="Muzny D."/>
            <person name="Mourier T."/>
            <person name="Pain A."/>
            <person name="Lu M."/>
            <person name="Harper D."/>
            <person name="Lindsay R."/>
            <person name="Hauser H."/>
            <person name="James K."/>
            <person name="Quiles M."/>
            <person name="Madan Babu M."/>
            <person name="Saito T."/>
            <person name="Buchrieser C."/>
            <person name="Wardroper A."/>
            <person name="Felder M."/>
            <person name="Thangavelu M."/>
            <person name="Johnson D."/>
            <person name="Knights A."/>
            <person name="Loulseged H."/>
            <person name="Mungall K."/>
            <person name="Oliver K."/>
            <person name="Price C."/>
            <person name="Quail M.A."/>
            <person name="Urushihara H."/>
            <person name="Hernandez J."/>
            <person name="Rabbinowitsch E."/>
            <person name="Steffen D."/>
            <person name="Sanders M."/>
            <person name="Ma J."/>
            <person name="Kohara Y."/>
            <person name="Sharp S."/>
            <person name="Simmonds M."/>
            <person name="Spiegler S."/>
            <person name="Tivey A."/>
            <person name="Sugano S."/>
            <person name="White B."/>
            <person name="Walker D."/>
            <person name="Woodward J."/>
            <person name="Winckler T."/>
            <person name="Tanaka Y."/>
            <person name="Shaulsky G."/>
            <person name="Schleicher M."/>
            <person name="Weinstock G."/>
            <person name="Rosenthal A."/>
            <person name="Cox E.C."/>
            <person name="Chisholm R.L."/>
            <person name="Gibbs R."/>
            <person name="Loomis W.F."/>
            <person name="Platzer M."/>
            <person name="Kay R.R."/>
            <person name="Williams J."/>
            <person name="Dear P.H."/>
            <person name="Noegel A.A."/>
            <person name="Barrell B."/>
            <person name="Kuspa A."/>
        </authorList>
    </citation>
    <scope>NUCLEOTIDE SEQUENCE [LARGE SCALE GENOMIC DNA]</scope>
    <source>
        <strain evidence="2 3">AX4</strain>
    </source>
</reference>
<accession>Q55B81</accession>
<dbReference type="KEGG" id="ddi:DDB_G0271210"/>
<dbReference type="AlphaFoldDB" id="Q55B81"/>
<comment type="caution">
    <text evidence="2">The sequence shown here is derived from an EMBL/GenBank/DDBJ whole genome shotgun (WGS) entry which is preliminary data.</text>
</comment>
<dbReference type="HOGENOM" id="CLU_3321076_0_0_1"/>
<dbReference type="PaxDb" id="44689-DDB0202778"/>
<dbReference type="RefSeq" id="XP_645731.1">
    <property type="nucleotide sequence ID" value="XM_640639.1"/>
</dbReference>
<evidence type="ECO:0000313" key="3">
    <source>
        <dbReference type="Proteomes" id="UP000002195"/>
    </source>
</evidence>
<name>Q55B81_DICDI</name>
<protein>
    <submittedName>
        <fullName evidence="2">Uncharacterized protein</fullName>
    </submittedName>
</protein>
<keyword evidence="1" id="KW-0812">Transmembrane</keyword>
<dbReference type="GeneID" id="8617924"/>
<dbReference type="Proteomes" id="UP000002195">
    <property type="component" value="Unassembled WGS sequence"/>
</dbReference>
<dbReference type="dictyBase" id="DDB_G0271210"/>